<evidence type="ECO:0000313" key="1">
    <source>
        <dbReference type="EMBL" id="GCE17218.1"/>
    </source>
</evidence>
<evidence type="ECO:0000313" key="2">
    <source>
        <dbReference type="Proteomes" id="UP000287188"/>
    </source>
</evidence>
<protein>
    <submittedName>
        <fullName evidence="1">Uncharacterized protein</fullName>
    </submittedName>
</protein>
<proteinExistence type="predicted"/>
<dbReference type="AlphaFoldDB" id="A0A402ADQ1"/>
<organism evidence="1 2">
    <name type="scientific">Dictyobacter kobayashii</name>
    <dbReference type="NCBI Taxonomy" id="2014872"/>
    <lineage>
        <taxon>Bacteria</taxon>
        <taxon>Bacillati</taxon>
        <taxon>Chloroflexota</taxon>
        <taxon>Ktedonobacteria</taxon>
        <taxon>Ktedonobacterales</taxon>
        <taxon>Dictyobacteraceae</taxon>
        <taxon>Dictyobacter</taxon>
    </lineage>
</organism>
<name>A0A402ADQ1_9CHLR</name>
<keyword evidence="2" id="KW-1185">Reference proteome</keyword>
<sequence>MQGQPHLASFLRTAFSDLSHLLSSCQTTERFGTLWSMTYFEALFDPIAETRHSYKTYGLPDMDTP</sequence>
<gene>
    <name evidence="1" type="ORF">KDK_10180</name>
</gene>
<dbReference type="Proteomes" id="UP000287188">
    <property type="component" value="Unassembled WGS sequence"/>
</dbReference>
<comment type="caution">
    <text evidence="1">The sequence shown here is derived from an EMBL/GenBank/DDBJ whole genome shotgun (WGS) entry which is preliminary data.</text>
</comment>
<accession>A0A402ADQ1</accession>
<dbReference type="EMBL" id="BIFS01000001">
    <property type="protein sequence ID" value="GCE17218.1"/>
    <property type="molecule type" value="Genomic_DNA"/>
</dbReference>
<reference evidence="2" key="1">
    <citation type="submission" date="2018-12" db="EMBL/GenBank/DDBJ databases">
        <title>Tengunoibacter tsumagoiensis gen. nov., sp. nov., Dictyobacter kobayashii sp. nov., D. alpinus sp. nov., and D. joshuensis sp. nov. and description of Dictyobacteraceae fam. nov. within the order Ktedonobacterales isolated from Tengu-no-mugimeshi.</title>
        <authorList>
            <person name="Wang C.M."/>
            <person name="Zheng Y."/>
            <person name="Sakai Y."/>
            <person name="Toyoda A."/>
            <person name="Minakuchi Y."/>
            <person name="Abe K."/>
            <person name="Yokota A."/>
            <person name="Yabe S."/>
        </authorList>
    </citation>
    <scope>NUCLEOTIDE SEQUENCE [LARGE SCALE GENOMIC DNA]</scope>
    <source>
        <strain evidence="2">Uno11</strain>
    </source>
</reference>